<dbReference type="EMBL" id="JANRMS010002538">
    <property type="protein sequence ID" value="KAJ3522020.1"/>
    <property type="molecule type" value="Genomic_DNA"/>
</dbReference>
<protein>
    <submittedName>
        <fullName evidence="1">Uncharacterized protein</fullName>
    </submittedName>
</protein>
<proteinExistence type="predicted"/>
<accession>A0ACC1RNB7</accession>
<evidence type="ECO:0000313" key="1">
    <source>
        <dbReference type="EMBL" id="KAJ3522020.1"/>
    </source>
</evidence>
<keyword evidence="2" id="KW-1185">Reference proteome</keyword>
<organism evidence="1 2">
    <name type="scientific">Fusarium decemcellulare</name>
    <dbReference type="NCBI Taxonomy" id="57161"/>
    <lineage>
        <taxon>Eukaryota</taxon>
        <taxon>Fungi</taxon>
        <taxon>Dikarya</taxon>
        <taxon>Ascomycota</taxon>
        <taxon>Pezizomycotina</taxon>
        <taxon>Sordariomycetes</taxon>
        <taxon>Hypocreomycetidae</taxon>
        <taxon>Hypocreales</taxon>
        <taxon>Nectriaceae</taxon>
        <taxon>Fusarium</taxon>
        <taxon>Fusarium decemcellulare species complex</taxon>
    </lineage>
</organism>
<reference evidence="1" key="1">
    <citation type="submission" date="2022-08" db="EMBL/GenBank/DDBJ databases">
        <title>Genome Sequence of Fusarium decemcellulare.</title>
        <authorList>
            <person name="Buettner E."/>
        </authorList>
    </citation>
    <scope>NUCLEOTIDE SEQUENCE</scope>
    <source>
        <strain evidence="1">Babe19</strain>
    </source>
</reference>
<evidence type="ECO:0000313" key="2">
    <source>
        <dbReference type="Proteomes" id="UP001148629"/>
    </source>
</evidence>
<name>A0ACC1RNB7_9HYPO</name>
<dbReference type="Proteomes" id="UP001148629">
    <property type="component" value="Unassembled WGS sequence"/>
</dbReference>
<sequence>MTEFAPEDQGAVAAAPDTLTYDRISQDQNTAGREPNSRIARPYFDENPTPTIRERTIGEARFAVGQFGVTLPLSDAQKKNGEQQKPERMRDEKHQHVNPKYVLLWPELTQATAKAKAIAQYDDCERSRVMDHNIKCIVACARRRIKKWAVVGTVNPPRVDECDRARNLQRLVFATPFVDSMIQGTIPHHLA</sequence>
<comment type="caution">
    <text evidence="1">The sequence shown here is derived from an EMBL/GenBank/DDBJ whole genome shotgun (WGS) entry which is preliminary data.</text>
</comment>
<gene>
    <name evidence="1" type="ORF">NM208_g13038</name>
</gene>